<organism evidence="1 2">
    <name type="scientific">Limnohabitans parvus II-B4</name>
    <dbReference type="NCBI Taxonomy" id="1293052"/>
    <lineage>
        <taxon>Bacteria</taxon>
        <taxon>Pseudomonadati</taxon>
        <taxon>Pseudomonadota</taxon>
        <taxon>Betaproteobacteria</taxon>
        <taxon>Burkholderiales</taxon>
        <taxon>Comamonadaceae</taxon>
        <taxon>Limnohabitans</taxon>
    </lineage>
</organism>
<proteinExistence type="predicted"/>
<gene>
    <name evidence="1" type="ORF">B9Z37_04860</name>
</gene>
<evidence type="ECO:0000313" key="1">
    <source>
        <dbReference type="EMBL" id="PUE54557.1"/>
    </source>
</evidence>
<dbReference type="EMBL" id="NESN01000002">
    <property type="protein sequence ID" value="PUE54557.1"/>
    <property type="molecule type" value="Genomic_DNA"/>
</dbReference>
<dbReference type="RefSeq" id="WP_108312515.1">
    <property type="nucleotide sequence ID" value="NZ_NESN01000002.1"/>
</dbReference>
<evidence type="ECO:0000313" key="2">
    <source>
        <dbReference type="Proteomes" id="UP000250790"/>
    </source>
</evidence>
<dbReference type="AlphaFoldDB" id="A0A315FMY2"/>
<accession>A0A315FMY2</accession>
<reference evidence="1 2" key="1">
    <citation type="submission" date="2017-04" db="EMBL/GenBank/DDBJ databases">
        <title>Unexpected and diverse lifestyles within the genus Limnohabitans.</title>
        <authorList>
            <person name="Kasalicky V."/>
            <person name="Mehrshad M."/>
            <person name="Andrei S.-A."/>
            <person name="Salcher M."/>
            <person name="Kratochvilova H."/>
            <person name="Simek K."/>
            <person name="Ghai R."/>
        </authorList>
    </citation>
    <scope>NUCLEOTIDE SEQUENCE [LARGE SCALE GENOMIC DNA]</scope>
    <source>
        <strain evidence="1 2">II-B4</strain>
    </source>
</reference>
<protein>
    <recommendedName>
        <fullName evidence="3">Polymerase nucleotidyl transferase domain-containing protein</fullName>
    </recommendedName>
</protein>
<dbReference type="OrthoDB" id="9157371at2"/>
<comment type="caution">
    <text evidence="1">The sequence shown here is derived from an EMBL/GenBank/DDBJ whole genome shotgun (WGS) entry which is preliminary data.</text>
</comment>
<dbReference type="InterPro" id="IPR043519">
    <property type="entry name" value="NT_sf"/>
</dbReference>
<sequence>MNDLALEIAATAARLVVEEGLAFGPAKHRALKELGLPGRTALPTNDVVESEVRDYIALFCADTQPGELQALRELASVWMQRLAEFRPHLGGAVWQGWATRLCDIDLALFCDDPKSAEIALINRNERYEVQTVRGLHGDDVDVLSLHSFCAPLNEDVGVHLRIYDLDDFRGALLPDMQGRSPRGDLTALERLLAA</sequence>
<dbReference type="SUPFAM" id="SSF81301">
    <property type="entry name" value="Nucleotidyltransferase"/>
    <property type="match status" value="1"/>
</dbReference>
<keyword evidence="2" id="KW-1185">Reference proteome</keyword>
<evidence type="ECO:0008006" key="3">
    <source>
        <dbReference type="Google" id="ProtNLM"/>
    </source>
</evidence>
<dbReference type="Proteomes" id="UP000250790">
    <property type="component" value="Unassembled WGS sequence"/>
</dbReference>
<name>A0A315FMY2_9BURK</name>